<evidence type="ECO:0000256" key="2">
    <source>
        <dbReference type="ARBA" id="ARBA00022475"/>
    </source>
</evidence>
<protein>
    <submittedName>
        <fullName evidence="7">LPS export ABC transporter permease LptF</fullName>
    </submittedName>
</protein>
<organism evidence="7 8">
    <name type="scientific">Novosphingobium rhizovicinum</name>
    <dbReference type="NCBI Taxonomy" id="3228928"/>
    <lineage>
        <taxon>Bacteria</taxon>
        <taxon>Pseudomonadati</taxon>
        <taxon>Pseudomonadota</taxon>
        <taxon>Alphaproteobacteria</taxon>
        <taxon>Sphingomonadales</taxon>
        <taxon>Sphingomonadaceae</taxon>
        <taxon>Novosphingobium</taxon>
    </lineage>
</organism>
<dbReference type="PANTHER" id="PTHR33529">
    <property type="entry name" value="SLR0882 PROTEIN-RELATED"/>
    <property type="match status" value="1"/>
</dbReference>
<keyword evidence="3 6" id="KW-0812">Transmembrane</keyword>
<evidence type="ECO:0000256" key="1">
    <source>
        <dbReference type="ARBA" id="ARBA00004651"/>
    </source>
</evidence>
<evidence type="ECO:0000256" key="6">
    <source>
        <dbReference type="SAM" id="Phobius"/>
    </source>
</evidence>
<proteinExistence type="predicted"/>
<dbReference type="RefSeq" id="WP_367771805.1">
    <property type="nucleotide sequence ID" value="NZ_JBFNXR010000021.1"/>
</dbReference>
<sequence length="414" mass="46086">MTFISAIDRYIFRLVLMPMIGIFLLAASLLMLDKMLRLFDFVATEGGPVGVVFKMLANLLPEYASLAIPLGLMLGILLAFRKLATSSELDVMRAVGLSYTRLLRVPYLIAIALALLNFAIVGYLQPLARYYYEQLEYELKSGALGAAIKVGEFTTLKDRVALRIEESRDDGRRLIGIFARVANEKGQVLSISAKEGTFLALNEQPDTIILRLSEGQIIQDMPGAPPRVLSFTRHDLPIDLPAIERFRTRGSEDDRREYLLPELLRIGWNKELPEAERVASQANFNYRMVEVVMMLLLPLLAVALAIPPKRSSSSLGLFVSIVMVVAYHKVNQYASDVAALGRINPTLGLWGPFAVVGGLILWMYYRVAYVPGGQAIGWLEKGAENVMKKLKSLMRRRRRGPVLPEPADDTSGTL</sequence>
<feature type="transmembrane region" description="Helical" evidence="6">
    <location>
        <begin position="63"/>
        <end position="84"/>
    </location>
</feature>
<accession>A0ABV3RBQ8</accession>
<reference evidence="7 8" key="1">
    <citation type="submission" date="2024-06" db="EMBL/GenBank/DDBJ databases">
        <title>Novosphingobium rhizovicinus M1R2S20.</title>
        <authorList>
            <person name="Sun J.-Q."/>
        </authorList>
    </citation>
    <scope>NUCLEOTIDE SEQUENCE [LARGE SCALE GENOMIC DNA]</scope>
    <source>
        <strain evidence="7 8">M1R2S20</strain>
    </source>
</reference>
<comment type="caution">
    <text evidence="7">The sequence shown here is derived from an EMBL/GenBank/DDBJ whole genome shotgun (WGS) entry which is preliminary data.</text>
</comment>
<comment type="subcellular location">
    <subcellularLocation>
        <location evidence="1">Cell membrane</location>
        <topology evidence="1">Multi-pass membrane protein</topology>
    </subcellularLocation>
</comment>
<dbReference type="InterPro" id="IPR030922">
    <property type="entry name" value="LptF"/>
</dbReference>
<keyword evidence="8" id="KW-1185">Reference proteome</keyword>
<feature type="transmembrane region" description="Helical" evidence="6">
    <location>
        <begin position="12"/>
        <end position="32"/>
    </location>
</feature>
<name>A0ABV3RBQ8_9SPHN</name>
<keyword evidence="2" id="KW-1003">Cell membrane</keyword>
<dbReference type="InterPro" id="IPR005495">
    <property type="entry name" value="LptG/LptF_permease"/>
</dbReference>
<dbReference type="PANTHER" id="PTHR33529:SF6">
    <property type="entry name" value="YJGP_YJGQ FAMILY PERMEASE"/>
    <property type="match status" value="1"/>
</dbReference>
<dbReference type="NCBIfam" id="TIGR04407">
    <property type="entry name" value="LptF_YjgP"/>
    <property type="match status" value="1"/>
</dbReference>
<feature type="transmembrane region" description="Helical" evidence="6">
    <location>
        <begin position="313"/>
        <end position="330"/>
    </location>
</feature>
<evidence type="ECO:0000256" key="4">
    <source>
        <dbReference type="ARBA" id="ARBA00022989"/>
    </source>
</evidence>
<evidence type="ECO:0000256" key="3">
    <source>
        <dbReference type="ARBA" id="ARBA00022692"/>
    </source>
</evidence>
<dbReference type="Pfam" id="PF03739">
    <property type="entry name" value="LptF_LptG"/>
    <property type="match status" value="1"/>
</dbReference>
<evidence type="ECO:0000313" key="8">
    <source>
        <dbReference type="Proteomes" id="UP001556118"/>
    </source>
</evidence>
<keyword evidence="4 6" id="KW-1133">Transmembrane helix</keyword>
<feature type="transmembrane region" description="Helical" evidence="6">
    <location>
        <begin position="350"/>
        <end position="367"/>
    </location>
</feature>
<gene>
    <name evidence="7" type="primary">lptF</name>
    <name evidence="7" type="ORF">ABUH87_07095</name>
</gene>
<keyword evidence="5 6" id="KW-0472">Membrane</keyword>
<evidence type="ECO:0000256" key="5">
    <source>
        <dbReference type="ARBA" id="ARBA00023136"/>
    </source>
</evidence>
<evidence type="ECO:0000313" key="7">
    <source>
        <dbReference type="EMBL" id="MEW9854945.1"/>
    </source>
</evidence>
<feature type="transmembrane region" description="Helical" evidence="6">
    <location>
        <begin position="286"/>
        <end position="306"/>
    </location>
</feature>
<feature type="transmembrane region" description="Helical" evidence="6">
    <location>
        <begin position="105"/>
        <end position="124"/>
    </location>
</feature>
<dbReference type="Proteomes" id="UP001556118">
    <property type="component" value="Unassembled WGS sequence"/>
</dbReference>
<dbReference type="EMBL" id="JBFNXR010000021">
    <property type="protein sequence ID" value="MEW9854945.1"/>
    <property type="molecule type" value="Genomic_DNA"/>
</dbReference>